<keyword evidence="1" id="KW-0472">Membrane</keyword>
<proteinExistence type="predicted"/>
<organism evidence="2 3">
    <name type="scientific">Micromonospora carbonacea</name>
    <dbReference type="NCBI Taxonomy" id="47853"/>
    <lineage>
        <taxon>Bacteria</taxon>
        <taxon>Bacillati</taxon>
        <taxon>Actinomycetota</taxon>
        <taxon>Actinomycetes</taxon>
        <taxon>Micromonosporales</taxon>
        <taxon>Micromonosporaceae</taxon>
        <taxon>Micromonospora</taxon>
    </lineage>
</organism>
<keyword evidence="1" id="KW-0812">Transmembrane</keyword>
<accession>A0A1C4X151</accession>
<feature type="transmembrane region" description="Helical" evidence="1">
    <location>
        <begin position="54"/>
        <end position="72"/>
    </location>
</feature>
<keyword evidence="1" id="KW-1133">Transmembrane helix</keyword>
<dbReference type="EMBL" id="FMCT01000004">
    <property type="protein sequence ID" value="SCF02180.1"/>
    <property type="molecule type" value="Genomic_DNA"/>
</dbReference>
<dbReference type="Proteomes" id="UP000183585">
    <property type="component" value="Unassembled WGS sequence"/>
</dbReference>
<dbReference type="AlphaFoldDB" id="A0A1C4X151"/>
<evidence type="ECO:0000313" key="3">
    <source>
        <dbReference type="Proteomes" id="UP000183585"/>
    </source>
</evidence>
<dbReference type="RefSeq" id="WP_074474215.1">
    <property type="nucleotide sequence ID" value="NZ_FMCT01000004.1"/>
</dbReference>
<evidence type="ECO:0000313" key="2">
    <source>
        <dbReference type="EMBL" id="SCF02180.1"/>
    </source>
</evidence>
<name>A0A1C4X151_9ACTN</name>
<protein>
    <submittedName>
        <fullName evidence="2">Uncharacterized protein</fullName>
    </submittedName>
</protein>
<keyword evidence="3" id="KW-1185">Reference proteome</keyword>
<evidence type="ECO:0000256" key="1">
    <source>
        <dbReference type="SAM" id="Phobius"/>
    </source>
</evidence>
<gene>
    <name evidence="2" type="ORF">GA0070563_104158</name>
</gene>
<sequence length="120" mass="12890">MNRLITDDGQISTAEPALGHAIAPQYAGAAVIAAGVAALMVADLAAPAPFVPEQIRAALLAAVIITLVITLDRRREIQAERRHQEVMEAMRSQARGYEYIRGYVDGIERRPPAEAEVDAG</sequence>
<feature type="transmembrane region" description="Helical" evidence="1">
    <location>
        <begin position="21"/>
        <end position="42"/>
    </location>
</feature>
<reference evidence="3" key="1">
    <citation type="submission" date="2016-06" db="EMBL/GenBank/DDBJ databases">
        <authorList>
            <person name="Varghese N."/>
            <person name="Submissions Spin"/>
        </authorList>
    </citation>
    <scope>NUCLEOTIDE SEQUENCE [LARGE SCALE GENOMIC DNA]</scope>
    <source>
        <strain evidence="3">DSM 43168</strain>
    </source>
</reference>